<evidence type="ECO:0000256" key="1">
    <source>
        <dbReference type="SAM" id="MobiDB-lite"/>
    </source>
</evidence>
<feature type="compositionally biased region" description="Basic and acidic residues" evidence="1">
    <location>
        <begin position="25"/>
        <end position="36"/>
    </location>
</feature>
<organism evidence="2 3">
    <name type="scientific">Nelumbo nucifera</name>
    <name type="common">Sacred lotus</name>
    <dbReference type="NCBI Taxonomy" id="4432"/>
    <lineage>
        <taxon>Eukaryota</taxon>
        <taxon>Viridiplantae</taxon>
        <taxon>Streptophyta</taxon>
        <taxon>Embryophyta</taxon>
        <taxon>Tracheophyta</taxon>
        <taxon>Spermatophyta</taxon>
        <taxon>Magnoliopsida</taxon>
        <taxon>Proteales</taxon>
        <taxon>Nelumbonaceae</taxon>
        <taxon>Nelumbo</taxon>
    </lineage>
</organism>
<dbReference type="AlphaFoldDB" id="A0A822XAN1"/>
<proteinExistence type="predicted"/>
<accession>A0A822XAN1</accession>
<dbReference type="EMBL" id="DUZY01000001">
    <property type="protein sequence ID" value="DAD18484.1"/>
    <property type="molecule type" value="Genomic_DNA"/>
</dbReference>
<feature type="region of interest" description="Disordered" evidence="1">
    <location>
        <begin position="84"/>
        <end position="141"/>
    </location>
</feature>
<evidence type="ECO:0000313" key="3">
    <source>
        <dbReference type="Proteomes" id="UP000607653"/>
    </source>
</evidence>
<evidence type="ECO:0000313" key="2">
    <source>
        <dbReference type="EMBL" id="DAD18484.1"/>
    </source>
</evidence>
<keyword evidence="3" id="KW-1185">Reference proteome</keyword>
<feature type="region of interest" description="Disordered" evidence="1">
    <location>
        <begin position="1"/>
        <end position="53"/>
    </location>
</feature>
<feature type="compositionally biased region" description="Low complexity" evidence="1">
    <location>
        <begin position="118"/>
        <end position="127"/>
    </location>
</feature>
<protein>
    <submittedName>
        <fullName evidence="2">Uncharacterized protein</fullName>
    </submittedName>
</protein>
<dbReference type="Proteomes" id="UP000607653">
    <property type="component" value="Unassembled WGS sequence"/>
</dbReference>
<comment type="caution">
    <text evidence="2">The sequence shown here is derived from an EMBL/GenBank/DDBJ whole genome shotgun (WGS) entry which is preliminary data.</text>
</comment>
<reference evidence="2 3" key="1">
    <citation type="journal article" date="2020" name="Mol. Biol. Evol.">
        <title>Distinct Expression and Methylation Patterns for Genes with Different Fates following a Single Whole-Genome Duplication in Flowering Plants.</title>
        <authorList>
            <person name="Shi T."/>
            <person name="Rahmani R.S."/>
            <person name="Gugger P.F."/>
            <person name="Wang M."/>
            <person name="Li H."/>
            <person name="Zhang Y."/>
            <person name="Li Z."/>
            <person name="Wang Q."/>
            <person name="Van de Peer Y."/>
            <person name="Marchal K."/>
            <person name="Chen J."/>
        </authorList>
    </citation>
    <scope>NUCLEOTIDE SEQUENCE [LARGE SCALE GENOMIC DNA]</scope>
    <source>
        <tissue evidence="2">Leaf</tissue>
    </source>
</reference>
<name>A0A822XAN1_NELNU</name>
<feature type="compositionally biased region" description="Basic and acidic residues" evidence="1">
    <location>
        <begin position="103"/>
        <end position="117"/>
    </location>
</feature>
<sequence length="165" mass="19841">MLPSSPIGRRKRREISLQRGCHRRHPEEEERERSDFKLPPSSPRGRREREIGLQRSCRRRRLEEEERERKIKLHRGFRHRCLEEEEREKDWTSEGLLPPSPKGRKERERSGFRRDRLNSLIPLQLSLPPSPRGRREREKDRTSATAASLILCFSEHPHCLFLRIL</sequence>
<gene>
    <name evidence="2" type="ORF">HUJ06_019947</name>
</gene>